<organism evidence="1 2">
    <name type="scientific">Heterorhabditis bacteriophora</name>
    <name type="common">Entomopathogenic nematode worm</name>
    <dbReference type="NCBI Taxonomy" id="37862"/>
    <lineage>
        <taxon>Eukaryota</taxon>
        <taxon>Metazoa</taxon>
        <taxon>Ecdysozoa</taxon>
        <taxon>Nematoda</taxon>
        <taxon>Chromadorea</taxon>
        <taxon>Rhabditida</taxon>
        <taxon>Rhabditina</taxon>
        <taxon>Rhabditomorpha</taxon>
        <taxon>Strongyloidea</taxon>
        <taxon>Heterorhabditidae</taxon>
        <taxon>Heterorhabditis</taxon>
    </lineage>
</organism>
<name>A0A1I7XDU4_HETBA</name>
<accession>A0A1I7XDU4</accession>
<evidence type="ECO:0000313" key="2">
    <source>
        <dbReference type="WBParaSite" id="Hba_15825"/>
    </source>
</evidence>
<dbReference type="AlphaFoldDB" id="A0A1I7XDU4"/>
<dbReference type="WBParaSite" id="Hba_15825">
    <property type="protein sequence ID" value="Hba_15825"/>
    <property type="gene ID" value="Hba_15825"/>
</dbReference>
<reference evidence="2" key="1">
    <citation type="submission" date="2016-11" db="UniProtKB">
        <authorList>
            <consortium name="WormBaseParasite"/>
        </authorList>
    </citation>
    <scope>IDENTIFICATION</scope>
</reference>
<sequence>MTGTKDKTREACRRCETNRDNATSVPALLRSAQ</sequence>
<protein>
    <submittedName>
        <fullName evidence="2">GATA-type domain-containing protein</fullName>
    </submittedName>
</protein>
<dbReference type="Proteomes" id="UP000095283">
    <property type="component" value="Unplaced"/>
</dbReference>
<keyword evidence="1" id="KW-1185">Reference proteome</keyword>
<proteinExistence type="predicted"/>
<evidence type="ECO:0000313" key="1">
    <source>
        <dbReference type="Proteomes" id="UP000095283"/>
    </source>
</evidence>